<dbReference type="Proteomes" id="UP001055219">
    <property type="component" value="Unassembled WGS sequence"/>
</dbReference>
<organism evidence="2 3">
    <name type="scientific">Emericellopsis cladophorae</name>
    <dbReference type="NCBI Taxonomy" id="2686198"/>
    <lineage>
        <taxon>Eukaryota</taxon>
        <taxon>Fungi</taxon>
        <taxon>Dikarya</taxon>
        <taxon>Ascomycota</taxon>
        <taxon>Pezizomycotina</taxon>
        <taxon>Sordariomycetes</taxon>
        <taxon>Hypocreomycetidae</taxon>
        <taxon>Hypocreales</taxon>
        <taxon>Bionectriaceae</taxon>
        <taxon>Emericellopsis</taxon>
    </lineage>
</organism>
<dbReference type="Pfam" id="PF07470">
    <property type="entry name" value="Glyco_hydro_88"/>
    <property type="match status" value="1"/>
</dbReference>
<dbReference type="RefSeq" id="XP_051360088.1">
    <property type="nucleotide sequence ID" value="XM_051508857.1"/>
</dbReference>
<evidence type="ECO:0000256" key="1">
    <source>
        <dbReference type="ARBA" id="ARBA00022801"/>
    </source>
</evidence>
<gene>
    <name evidence="2" type="ORF">J7T54_007759</name>
</gene>
<protein>
    <submittedName>
        <fullName evidence="2">Uncharacterized protein</fullName>
    </submittedName>
</protein>
<reference evidence="2" key="2">
    <citation type="submission" date="2022-07" db="EMBL/GenBank/DDBJ databases">
        <authorList>
            <person name="Goncalves M.F.M."/>
            <person name="Hilario S."/>
            <person name="Van De Peer Y."/>
            <person name="Esteves A.C."/>
            <person name="Alves A."/>
        </authorList>
    </citation>
    <scope>NUCLEOTIDE SEQUENCE</scope>
    <source>
        <strain evidence="2">MUM 19.33</strain>
    </source>
</reference>
<dbReference type="PANTHER" id="PTHR33886:SF9">
    <property type="entry name" value="UNSATURATED RHAMNOGALACTURONAN HYDROLASE (EUROFUNG)"/>
    <property type="match status" value="1"/>
</dbReference>
<comment type="caution">
    <text evidence="2">The sequence shown here is derived from an EMBL/GenBank/DDBJ whole genome shotgun (WGS) entry which is preliminary data.</text>
</comment>
<evidence type="ECO:0000313" key="3">
    <source>
        <dbReference type="Proteomes" id="UP001055219"/>
    </source>
</evidence>
<name>A0A9P9XWQ7_9HYPO</name>
<accession>A0A9P9XWQ7</accession>
<keyword evidence="3" id="KW-1185">Reference proteome</keyword>
<dbReference type="GeneID" id="75834232"/>
<dbReference type="InterPro" id="IPR012341">
    <property type="entry name" value="6hp_glycosidase-like_sf"/>
</dbReference>
<sequence length="379" mass="43013">MLPLLFLAPGAMAAPACLSILNRVADSYIRRGVIDGFGYGEATLYSGLEAVLAVNHNDTMYDWYKNKTDNGIITDDGEIRDWDLTFYSLDEYRIGVNLLYWYDQTGDEKYKTAADTIRHQMDRHPRNDLGGLWHRAPIYKNQQWLDGIFMADTFYALWTLTFEPDNTTAWDDIILQFDLIEERTRDHTTNLLVHGYDSGKEAIWADPVTGASPLVWGRAVGWYYMALTEVIQLFPKSHEGHARLVEYFVTLSRGLKRAAEVDGGWWLVMSEPYPGKPRNYIESSAHAMFSFGLLHGLRTGLLQEDEFGAAADKSYRDLVGMFIKPNDDGTLDFIETVQVGSLNSNATYEYYVGVPRVINDNRGGGALLLAASEWELRIR</sequence>
<dbReference type="AlphaFoldDB" id="A0A9P9XWQ7"/>
<dbReference type="InterPro" id="IPR008928">
    <property type="entry name" value="6-hairpin_glycosidase_sf"/>
</dbReference>
<dbReference type="EMBL" id="JAGIXG020000050">
    <property type="protein sequence ID" value="KAI6779232.1"/>
    <property type="molecule type" value="Genomic_DNA"/>
</dbReference>
<dbReference type="SUPFAM" id="SSF48208">
    <property type="entry name" value="Six-hairpin glycosidases"/>
    <property type="match status" value="1"/>
</dbReference>
<keyword evidence="1" id="KW-0378">Hydrolase</keyword>
<evidence type="ECO:0000313" key="2">
    <source>
        <dbReference type="EMBL" id="KAI6779232.1"/>
    </source>
</evidence>
<dbReference type="GO" id="GO:0005975">
    <property type="term" value="P:carbohydrate metabolic process"/>
    <property type="evidence" value="ECO:0007669"/>
    <property type="project" value="InterPro"/>
</dbReference>
<dbReference type="Gene3D" id="1.50.10.10">
    <property type="match status" value="1"/>
</dbReference>
<dbReference type="GO" id="GO:0016787">
    <property type="term" value="F:hydrolase activity"/>
    <property type="evidence" value="ECO:0007669"/>
    <property type="project" value="UniProtKB-KW"/>
</dbReference>
<dbReference type="InterPro" id="IPR052043">
    <property type="entry name" value="PolySaccharide_Degr_Enz"/>
</dbReference>
<dbReference type="PANTHER" id="PTHR33886">
    <property type="entry name" value="UNSATURATED RHAMNOGALACTURONAN HYDROLASE (EUROFUNG)"/>
    <property type="match status" value="1"/>
</dbReference>
<proteinExistence type="predicted"/>
<dbReference type="InterPro" id="IPR010905">
    <property type="entry name" value="Glyco_hydro_88"/>
</dbReference>
<reference evidence="2" key="1">
    <citation type="journal article" date="2021" name="J Fungi (Basel)">
        <title>Genomic and Metabolomic Analyses of the Marine Fungus Emericellopsis cladophorae: Insights into Saltwater Adaptability Mechanisms and Its Biosynthetic Potential.</title>
        <authorList>
            <person name="Goncalves M.F.M."/>
            <person name="Hilario S."/>
            <person name="Van de Peer Y."/>
            <person name="Esteves A.C."/>
            <person name="Alves A."/>
        </authorList>
    </citation>
    <scope>NUCLEOTIDE SEQUENCE</scope>
    <source>
        <strain evidence="2">MUM 19.33</strain>
    </source>
</reference>
<dbReference type="OrthoDB" id="540611at2759"/>